<organism evidence="1 2">
    <name type="scientific">Nesidiocoris tenuis</name>
    <dbReference type="NCBI Taxonomy" id="355587"/>
    <lineage>
        <taxon>Eukaryota</taxon>
        <taxon>Metazoa</taxon>
        <taxon>Ecdysozoa</taxon>
        <taxon>Arthropoda</taxon>
        <taxon>Hexapoda</taxon>
        <taxon>Insecta</taxon>
        <taxon>Pterygota</taxon>
        <taxon>Neoptera</taxon>
        <taxon>Paraneoptera</taxon>
        <taxon>Hemiptera</taxon>
        <taxon>Heteroptera</taxon>
        <taxon>Panheteroptera</taxon>
        <taxon>Cimicomorpha</taxon>
        <taxon>Miridae</taxon>
        <taxon>Dicyphina</taxon>
        <taxon>Nesidiocoris</taxon>
    </lineage>
</organism>
<dbReference type="Proteomes" id="UP000479000">
    <property type="component" value="Unassembled WGS sequence"/>
</dbReference>
<name>A0A6H5H9P8_9HEMI</name>
<accession>A0A6H5H9P8</accession>
<reference evidence="1 2" key="1">
    <citation type="submission" date="2020-02" db="EMBL/GenBank/DDBJ databases">
        <authorList>
            <person name="Ferguson B K."/>
        </authorList>
    </citation>
    <scope>NUCLEOTIDE SEQUENCE [LARGE SCALE GENOMIC DNA]</scope>
</reference>
<protein>
    <submittedName>
        <fullName evidence="1">Uncharacterized protein</fullName>
    </submittedName>
</protein>
<gene>
    <name evidence="1" type="ORF">NTEN_LOCUS17850</name>
</gene>
<dbReference type="AlphaFoldDB" id="A0A6H5H9P8"/>
<sequence>MTDWHDPGHGQPELRHLLYQVDARMAKTEDFSQCPHVKRTTATTPFANTLKGPYYSLKDPLYVH</sequence>
<dbReference type="EMBL" id="CADCXU010026342">
    <property type="protein sequence ID" value="CAB0013239.1"/>
    <property type="molecule type" value="Genomic_DNA"/>
</dbReference>
<evidence type="ECO:0000313" key="2">
    <source>
        <dbReference type="Proteomes" id="UP000479000"/>
    </source>
</evidence>
<evidence type="ECO:0000313" key="1">
    <source>
        <dbReference type="EMBL" id="CAB0013239.1"/>
    </source>
</evidence>
<proteinExistence type="predicted"/>
<keyword evidence="2" id="KW-1185">Reference proteome</keyword>